<feature type="chain" id="PRO_5013097138" evidence="1">
    <location>
        <begin position="23"/>
        <end position="128"/>
    </location>
</feature>
<feature type="signal peptide" evidence="1">
    <location>
        <begin position="1"/>
        <end position="22"/>
    </location>
</feature>
<dbReference type="AlphaFoldDB" id="A0A1Z4BV90"/>
<dbReference type="EMBL" id="CP022129">
    <property type="protein sequence ID" value="ASF45163.1"/>
    <property type="molecule type" value="Genomic_DNA"/>
</dbReference>
<organism evidence="2 3">
    <name type="scientific">Methylovulum psychrotolerans</name>
    <dbReference type="NCBI Taxonomy" id="1704499"/>
    <lineage>
        <taxon>Bacteria</taxon>
        <taxon>Pseudomonadati</taxon>
        <taxon>Pseudomonadota</taxon>
        <taxon>Gammaproteobacteria</taxon>
        <taxon>Methylococcales</taxon>
        <taxon>Methylococcaceae</taxon>
        <taxon>Methylovulum</taxon>
    </lineage>
</organism>
<name>A0A1Z4BV90_9GAMM</name>
<keyword evidence="1" id="KW-0732">Signal</keyword>
<dbReference type="OrthoDB" id="5568720at2"/>
<gene>
    <name evidence="2" type="ORF">CEK71_03280</name>
</gene>
<dbReference type="KEGG" id="mpsy:CEK71_03280"/>
<keyword evidence="3" id="KW-1185">Reference proteome</keyword>
<sequence>MKKIALTAAIGVLSVWASIAFADIALESKDDMHGTWKLQYTKNSLTAKETVSREDSWVFQGGKVTIKNIAREGGHYDQTPLNYEIDNGKLKVPFVGRSGFDTFTLVERTADTMTLKGKFGELYYFVKK</sequence>
<dbReference type="Proteomes" id="UP000197019">
    <property type="component" value="Chromosome"/>
</dbReference>
<evidence type="ECO:0000313" key="2">
    <source>
        <dbReference type="EMBL" id="ASF45163.1"/>
    </source>
</evidence>
<evidence type="ECO:0000313" key="3">
    <source>
        <dbReference type="Proteomes" id="UP000197019"/>
    </source>
</evidence>
<protein>
    <submittedName>
        <fullName evidence="2">Uncharacterized protein</fullName>
    </submittedName>
</protein>
<evidence type="ECO:0000256" key="1">
    <source>
        <dbReference type="SAM" id="SignalP"/>
    </source>
</evidence>
<reference evidence="2 3" key="1">
    <citation type="submission" date="2017-06" db="EMBL/GenBank/DDBJ databases">
        <title>Genome Sequencing of the methanotroph Methylovulum psychrotolerants str. HV10-M2 isolated from a high-altitude environment.</title>
        <authorList>
            <person name="Mateos-Rivera A."/>
        </authorList>
    </citation>
    <scope>NUCLEOTIDE SEQUENCE [LARGE SCALE GENOMIC DNA]</scope>
    <source>
        <strain evidence="2 3">HV10_M2</strain>
    </source>
</reference>
<dbReference type="RefSeq" id="WP_088618046.1">
    <property type="nucleotide sequence ID" value="NZ_CP022129.1"/>
</dbReference>
<accession>A0A1Z4BV90</accession>
<proteinExistence type="predicted"/>